<keyword evidence="3" id="KW-0472">Membrane</keyword>
<sequence length="460" mass="50057">MKGKKFTIGCRILNTPCTNSRPTIQSTDTTAIELDAPQDAVDVEDFPEGGIRAWLVVTGASLTLFPSFGFLTAIGTLQDYWARHQLRFYSSRDIGWISGLLLYLWLAAGLIVGPCFDRYGPRWVMLLGSVGFIAMFILLAHSSQYWHFMLSCSIIGGLSGAMLSTSALGTVALWFKDRRGFAQGIAMAGSSLGGLLIPIILRYAFPQYGYAWSMRILAFMAMFCLALGNILLRKRSAPARTTESARPSSRPAISQQSIISFSILSDLRVSLFAASVIGLELVLFLTQVLLPTYATAQTAYPTDIGFYLLAVCNGASVLGRLGPGYISDKLGQFNTLLAMILFMQIFTVALWLPFGHTSLGSLYAFSALFGFGTGSWMALIPACVGQLCPPGEFGRYYGVIYFLGSFVTLVSVPIGGQLLEGVSGQAMIGFCCAVLILSMVLFALSRWACLGRKWVLWEKV</sequence>
<dbReference type="GO" id="GO:0016020">
    <property type="term" value="C:membrane"/>
    <property type="evidence" value="ECO:0007669"/>
    <property type="project" value="UniProtKB-SubCell"/>
</dbReference>
<gene>
    <name evidence="5" type="ORF">B0I36DRAFT_238772</name>
</gene>
<feature type="transmembrane region" description="Helical" evidence="3">
    <location>
        <begin position="333"/>
        <end position="354"/>
    </location>
</feature>
<dbReference type="InterPro" id="IPR036259">
    <property type="entry name" value="MFS_trans_sf"/>
</dbReference>
<dbReference type="EMBL" id="JAGTJQ010000003">
    <property type="protein sequence ID" value="KAH7035840.1"/>
    <property type="molecule type" value="Genomic_DNA"/>
</dbReference>
<keyword evidence="3" id="KW-0812">Transmembrane</keyword>
<protein>
    <submittedName>
        <fullName evidence="5">Major facilitator superfamily domain-containing protein</fullName>
    </submittedName>
</protein>
<keyword evidence="6" id="KW-1185">Reference proteome</keyword>
<keyword evidence="3" id="KW-1133">Transmembrane helix</keyword>
<dbReference type="PANTHER" id="PTHR11360:SF230">
    <property type="entry name" value="MONOCARBOXYLATE TRANSPORTER, PUTATIVE (AFU_ORTHOLOGUE AFUA_2G12790)-RELATED"/>
    <property type="match status" value="1"/>
</dbReference>
<feature type="transmembrane region" description="Helical" evidence="3">
    <location>
        <begin position="269"/>
        <end position="292"/>
    </location>
</feature>
<accession>A0A9P8YDC8</accession>
<evidence type="ECO:0000313" key="6">
    <source>
        <dbReference type="Proteomes" id="UP000756346"/>
    </source>
</evidence>
<dbReference type="Gene3D" id="1.20.1250.20">
    <property type="entry name" value="MFS general substrate transporter like domains"/>
    <property type="match status" value="1"/>
</dbReference>
<dbReference type="Proteomes" id="UP000756346">
    <property type="component" value="Unassembled WGS sequence"/>
</dbReference>
<reference evidence="5" key="1">
    <citation type="journal article" date="2021" name="Nat. Commun.">
        <title>Genetic determinants of endophytism in the Arabidopsis root mycobiome.</title>
        <authorList>
            <person name="Mesny F."/>
            <person name="Miyauchi S."/>
            <person name="Thiergart T."/>
            <person name="Pickel B."/>
            <person name="Atanasova L."/>
            <person name="Karlsson M."/>
            <person name="Huettel B."/>
            <person name="Barry K.W."/>
            <person name="Haridas S."/>
            <person name="Chen C."/>
            <person name="Bauer D."/>
            <person name="Andreopoulos W."/>
            <person name="Pangilinan J."/>
            <person name="LaButti K."/>
            <person name="Riley R."/>
            <person name="Lipzen A."/>
            <person name="Clum A."/>
            <person name="Drula E."/>
            <person name="Henrissat B."/>
            <person name="Kohler A."/>
            <person name="Grigoriev I.V."/>
            <person name="Martin F.M."/>
            <person name="Hacquard S."/>
        </authorList>
    </citation>
    <scope>NUCLEOTIDE SEQUENCE</scope>
    <source>
        <strain evidence="5">MPI-CAGE-CH-0230</strain>
    </source>
</reference>
<dbReference type="Pfam" id="PF07690">
    <property type="entry name" value="MFS_1"/>
    <property type="match status" value="1"/>
</dbReference>
<feature type="transmembrane region" description="Helical" evidence="3">
    <location>
        <begin position="185"/>
        <end position="205"/>
    </location>
</feature>
<dbReference type="RefSeq" id="XP_046015933.1">
    <property type="nucleotide sequence ID" value="XM_046149640.1"/>
</dbReference>
<feature type="transmembrane region" description="Helical" evidence="3">
    <location>
        <begin position="53"/>
        <end position="74"/>
    </location>
</feature>
<dbReference type="GO" id="GO:0022857">
    <property type="term" value="F:transmembrane transporter activity"/>
    <property type="evidence" value="ECO:0007669"/>
    <property type="project" value="InterPro"/>
</dbReference>
<comment type="similarity">
    <text evidence="2">Belongs to the major facilitator superfamily. Monocarboxylate porter (TC 2.A.1.13) family.</text>
</comment>
<organism evidence="5 6">
    <name type="scientific">Microdochium trichocladiopsis</name>
    <dbReference type="NCBI Taxonomy" id="1682393"/>
    <lineage>
        <taxon>Eukaryota</taxon>
        <taxon>Fungi</taxon>
        <taxon>Dikarya</taxon>
        <taxon>Ascomycota</taxon>
        <taxon>Pezizomycotina</taxon>
        <taxon>Sordariomycetes</taxon>
        <taxon>Xylariomycetidae</taxon>
        <taxon>Xylariales</taxon>
        <taxon>Microdochiaceae</taxon>
        <taxon>Microdochium</taxon>
    </lineage>
</organism>
<evidence type="ECO:0000259" key="4">
    <source>
        <dbReference type="PROSITE" id="PS50850"/>
    </source>
</evidence>
<feature type="domain" description="Major facilitator superfamily (MFS) profile" evidence="4">
    <location>
        <begin position="52"/>
        <end position="448"/>
    </location>
</feature>
<evidence type="ECO:0000256" key="1">
    <source>
        <dbReference type="ARBA" id="ARBA00004141"/>
    </source>
</evidence>
<dbReference type="OrthoDB" id="6499973at2759"/>
<name>A0A9P8YDC8_9PEZI</name>
<evidence type="ECO:0000256" key="3">
    <source>
        <dbReference type="SAM" id="Phobius"/>
    </source>
</evidence>
<feature type="transmembrane region" description="Helical" evidence="3">
    <location>
        <begin position="426"/>
        <end position="444"/>
    </location>
</feature>
<feature type="transmembrane region" description="Helical" evidence="3">
    <location>
        <begin position="211"/>
        <end position="232"/>
    </location>
</feature>
<comment type="subcellular location">
    <subcellularLocation>
        <location evidence="1">Membrane</location>
        <topology evidence="1">Multi-pass membrane protein</topology>
    </subcellularLocation>
</comment>
<feature type="transmembrane region" description="Helical" evidence="3">
    <location>
        <begin position="148"/>
        <end position="173"/>
    </location>
</feature>
<comment type="caution">
    <text evidence="5">The sequence shown here is derived from an EMBL/GenBank/DDBJ whole genome shotgun (WGS) entry which is preliminary data.</text>
</comment>
<proteinExistence type="inferred from homology"/>
<dbReference type="GeneID" id="70179186"/>
<evidence type="ECO:0000313" key="5">
    <source>
        <dbReference type="EMBL" id="KAH7035840.1"/>
    </source>
</evidence>
<dbReference type="InterPro" id="IPR011701">
    <property type="entry name" value="MFS"/>
</dbReference>
<feature type="transmembrane region" description="Helical" evidence="3">
    <location>
        <begin position="396"/>
        <end position="414"/>
    </location>
</feature>
<feature type="transmembrane region" description="Helical" evidence="3">
    <location>
        <begin position="304"/>
        <end position="321"/>
    </location>
</feature>
<dbReference type="InterPro" id="IPR050327">
    <property type="entry name" value="Proton-linked_MCT"/>
</dbReference>
<feature type="transmembrane region" description="Helical" evidence="3">
    <location>
        <begin position="94"/>
        <end position="116"/>
    </location>
</feature>
<evidence type="ECO:0000256" key="2">
    <source>
        <dbReference type="ARBA" id="ARBA00006727"/>
    </source>
</evidence>
<dbReference type="PROSITE" id="PS50850">
    <property type="entry name" value="MFS"/>
    <property type="match status" value="1"/>
</dbReference>
<dbReference type="InterPro" id="IPR020846">
    <property type="entry name" value="MFS_dom"/>
</dbReference>
<feature type="transmembrane region" description="Helical" evidence="3">
    <location>
        <begin position="360"/>
        <end position="384"/>
    </location>
</feature>
<feature type="transmembrane region" description="Helical" evidence="3">
    <location>
        <begin position="123"/>
        <end position="142"/>
    </location>
</feature>
<dbReference type="SUPFAM" id="SSF103473">
    <property type="entry name" value="MFS general substrate transporter"/>
    <property type="match status" value="1"/>
</dbReference>
<dbReference type="AlphaFoldDB" id="A0A9P8YDC8"/>
<dbReference type="PANTHER" id="PTHR11360">
    <property type="entry name" value="MONOCARBOXYLATE TRANSPORTER"/>
    <property type="match status" value="1"/>
</dbReference>